<dbReference type="Gene3D" id="2.130.10.10">
    <property type="entry name" value="YVTN repeat-like/Quinoprotein amine dehydrogenase"/>
    <property type="match status" value="2"/>
</dbReference>
<evidence type="ECO:0000313" key="4">
    <source>
        <dbReference type="EnsemblMetazoa" id="XP_001603614"/>
    </source>
</evidence>
<evidence type="ECO:0000256" key="1">
    <source>
        <dbReference type="ARBA" id="ARBA00022574"/>
    </source>
</evidence>
<dbReference type="Proteomes" id="UP000002358">
    <property type="component" value="Chromosome 5"/>
</dbReference>
<dbReference type="GO" id="GO:0034455">
    <property type="term" value="C:t-UTP complex"/>
    <property type="evidence" value="ECO:0007669"/>
    <property type="project" value="TreeGrafter"/>
</dbReference>
<dbReference type="EnsemblMetazoa" id="XM_001603564">
    <property type="protein sequence ID" value="XP_001603614"/>
    <property type="gene ID" value="LOC100119913"/>
</dbReference>
<dbReference type="PROSITE" id="PS00678">
    <property type="entry name" value="WD_REPEATS_1"/>
    <property type="match status" value="1"/>
</dbReference>
<dbReference type="InterPro" id="IPR046351">
    <property type="entry name" value="UTP4"/>
</dbReference>
<proteinExistence type="predicted"/>
<dbReference type="SMART" id="SM00320">
    <property type="entry name" value="WD40"/>
    <property type="match status" value="8"/>
</dbReference>
<dbReference type="InterPro" id="IPR036322">
    <property type="entry name" value="WD40_repeat_dom_sf"/>
</dbReference>
<keyword evidence="1 3" id="KW-0853">WD repeat</keyword>
<evidence type="ECO:0000256" key="2">
    <source>
        <dbReference type="ARBA" id="ARBA00022737"/>
    </source>
</evidence>
<dbReference type="KEGG" id="nvi:100119913"/>
<dbReference type="SUPFAM" id="SSF50978">
    <property type="entry name" value="WD40 repeat-like"/>
    <property type="match status" value="2"/>
</dbReference>
<dbReference type="GO" id="GO:0003723">
    <property type="term" value="F:RNA binding"/>
    <property type="evidence" value="ECO:0007669"/>
    <property type="project" value="TreeGrafter"/>
</dbReference>
<name>A0A7M7G8P1_NASVI</name>
<dbReference type="InterPro" id="IPR019775">
    <property type="entry name" value="WD40_repeat_CS"/>
</dbReference>
<feature type="repeat" description="WD" evidence="3">
    <location>
        <begin position="11"/>
        <end position="52"/>
    </location>
</feature>
<protein>
    <recommendedName>
        <fullName evidence="6">WD repeat-containing protein 55 homolog</fullName>
    </recommendedName>
</protein>
<dbReference type="OrthoDB" id="8883818at2759"/>
<dbReference type="AlphaFoldDB" id="A0A7M7G8P1"/>
<dbReference type="InterPro" id="IPR001680">
    <property type="entry name" value="WD40_rpt"/>
</dbReference>
<evidence type="ECO:0000313" key="5">
    <source>
        <dbReference type="Proteomes" id="UP000002358"/>
    </source>
</evidence>
<keyword evidence="2" id="KW-0677">Repeat</keyword>
<reference evidence="4" key="1">
    <citation type="submission" date="2021-01" db="UniProtKB">
        <authorList>
            <consortium name="EnsemblMetazoa"/>
        </authorList>
    </citation>
    <scope>IDENTIFICATION</scope>
</reference>
<evidence type="ECO:0000256" key="3">
    <source>
        <dbReference type="PROSITE-ProRule" id="PRU00221"/>
    </source>
</evidence>
<sequence length="687" mass="77351">MSCKIHNVRFYNLEPKSVTCFSYEPNSKKLALARSDNSIEIWNIGNAPFIESSIAGQAENSIEAILWIGSRLFTCGLRGMITEYDLTTLSIKNEVTVTGGAAWCMDINRDQTHLAVGTEDGYINTFFITDESLMYEKIFDKQKGRILCIKWDNTGEMIFSGSVDTVRVWNASSGHAIHKMITARKDAKKETIVWCLAVSNDNMIISGDSRGTLSVWDSNMGTLIESHDSHAADILAVTMSHDKKMIYCAGVDPVIRTFSKVVVKSTGRAQWVRGIERRLHIHDVRALIEANGKLYSAGVDGYLAQSSYPPKILVKYPPLLQPPCVHACPKSRSILLRYHNYLEIWKLGMAVKNTQDVKQPGYLHELKKEPAKLLQLKSKSDENIICCATTKDARVIVYSTESLLRVFSFNVTDGIAELSKQHSDVPKKRVQKMLFSPNDKFFVTVNNEGNGNVVTLYKVNQEYYLTYHGSFITDNEQIKNVGLVCFSPDDKYLVISDCDSHIVIYNIQDDLSAGPPNSWPLPKYSCPPTAMAVQNNTNNLVVVYSDHKIIEYSIPRRKYTEFSKNLQGRLPTQWLARHFPITNISFDGNNENIIIVHDDTTVFVINKCSDLPNSTAKIPKLENSDCREESSTGSSSHSQHAIQVVKKYKHLVYLDWISSSEMVAVEVNPTSLSEKLPPTLKQKWFGM</sequence>
<dbReference type="InParanoid" id="A0A7M7G8P1"/>
<dbReference type="InterPro" id="IPR015943">
    <property type="entry name" value="WD40/YVTN_repeat-like_dom_sf"/>
</dbReference>
<dbReference type="Pfam" id="PF00400">
    <property type="entry name" value="WD40"/>
    <property type="match status" value="2"/>
</dbReference>
<gene>
    <name evidence="4" type="primary">100119913</name>
</gene>
<dbReference type="SMR" id="A0A7M7G8P1"/>
<accession>A0A7M7G8P1</accession>
<dbReference type="PROSITE" id="PS50082">
    <property type="entry name" value="WD_REPEATS_2"/>
    <property type="match status" value="1"/>
</dbReference>
<dbReference type="OMA" id="STYITEW"/>
<dbReference type="GO" id="GO:0030686">
    <property type="term" value="C:90S preribosome"/>
    <property type="evidence" value="ECO:0007669"/>
    <property type="project" value="InterPro"/>
</dbReference>
<evidence type="ECO:0008006" key="6">
    <source>
        <dbReference type="Google" id="ProtNLM"/>
    </source>
</evidence>
<dbReference type="GO" id="GO:0032040">
    <property type="term" value="C:small-subunit processome"/>
    <property type="evidence" value="ECO:0007669"/>
    <property type="project" value="TreeGrafter"/>
</dbReference>
<keyword evidence="5" id="KW-1185">Reference proteome</keyword>
<dbReference type="GO" id="GO:0000462">
    <property type="term" value="P:maturation of SSU-rRNA from tricistronic rRNA transcript (SSU-rRNA, 5.8S rRNA, LSU-rRNA)"/>
    <property type="evidence" value="ECO:0007669"/>
    <property type="project" value="InterPro"/>
</dbReference>
<dbReference type="PANTHER" id="PTHR44163:SF1">
    <property type="entry name" value="U3 SMALL NUCLEOLAR RNA-ASSOCIATED PROTEIN 4 HOMOLOG"/>
    <property type="match status" value="1"/>
</dbReference>
<dbReference type="FunCoup" id="A0A7M7G8P1">
    <property type="interactions" value="1147"/>
</dbReference>
<organism evidence="4 5">
    <name type="scientific">Nasonia vitripennis</name>
    <name type="common">Parasitic wasp</name>
    <dbReference type="NCBI Taxonomy" id="7425"/>
    <lineage>
        <taxon>Eukaryota</taxon>
        <taxon>Metazoa</taxon>
        <taxon>Ecdysozoa</taxon>
        <taxon>Arthropoda</taxon>
        <taxon>Hexapoda</taxon>
        <taxon>Insecta</taxon>
        <taxon>Pterygota</taxon>
        <taxon>Neoptera</taxon>
        <taxon>Endopterygota</taxon>
        <taxon>Hymenoptera</taxon>
        <taxon>Apocrita</taxon>
        <taxon>Proctotrupomorpha</taxon>
        <taxon>Chalcidoidea</taxon>
        <taxon>Pteromalidae</taxon>
        <taxon>Pteromalinae</taxon>
        <taxon>Nasonia</taxon>
    </lineage>
</organism>
<dbReference type="PANTHER" id="PTHR44163">
    <property type="entry name" value="U3 SMALL NUCLEOLAR RNA-ASSOCIATED PROTEIN 4 HOMOLOG"/>
    <property type="match status" value="1"/>
</dbReference>